<evidence type="ECO:0000256" key="2">
    <source>
        <dbReference type="ARBA" id="ARBA00022473"/>
    </source>
</evidence>
<reference evidence="5 6" key="1">
    <citation type="submission" date="2021-05" db="EMBL/GenBank/DDBJ databases">
        <title>Genome Assembly of Synthetic Allotetraploid Brassica napus Reveals Homoeologous Exchanges between Subgenomes.</title>
        <authorList>
            <person name="Davis J.T."/>
        </authorList>
    </citation>
    <scope>NUCLEOTIDE SEQUENCE [LARGE SCALE GENOMIC DNA]</scope>
    <source>
        <strain evidence="6">cv. Da-Ae</strain>
        <tissue evidence="5">Seedling</tissue>
    </source>
</reference>
<dbReference type="EMBL" id="JAGKQM010000009">
    <property type="protein sequence ID" value="KAH0911829.1"/>
    <property type="molecule type" value="Genomic_DNA"/>
</dbReference>
<accession>A0ABQ8C460</accession>
<keyword evidence="2" id="KW-0217">Developmental protein</keyword>
<evidence type="ECO:0000256" key="1">
    <source>
        <dbReference type="ARBA" id="ARBA00006974"/>
    </source>
</evidence>
<proteinExistence type="inferred from homology"/>
<keyword evidence="3" id="KW-0341">Growth regulation</keyword>
<evidence type="ECO:0000313" key="5">
    <source>
        <dbReference type="EMBL" id="KAH0911829.1"/>
    </source>
</evidence>
<feature type="coiled-coil region" evidence="4">
    <location>
        <begin position="50"/>
        <end position="98"/>
    </location>
</feature>
<evidence type="ECO:0000313" key="6">
    <source>
        <dbReference type="Proteomes" id="UP000824890"/>
    </source>
</evidence>
<name>A0ABQ8C460_BRANA</name>
<protein>
    <submittedName>
        <fullName evidence="5">Uncharacterized protein</fullName>
    </submittedName>
</protein>
<evidence type="ECO:0000256" key="4">
    <source>
        <dbReference type="SAM" id="Coils"/>
    </source>
</evidence>
<organism evidence="5 6">
    <name type="scientific">Brassica napus</name>
    <name type="common">Rape</name>
    <dbReference type="NCBI Taxonomy" id="3708"/>
    <lineage>
        <taxon>Eukaryota</taxon>
        <taxon>Viridiplantae</taxon>
        <taxon>Streptophyta</taxon>
        <taxon>Embryophyta</taxon>
        <taxon>Tracheophyta</taxon>
        <taxon>Spermatophyta</taxon>
        <taxon>Magnoliopsida</taxon>
        <taxon>eudicotyledons</taxon>
        <taxon>Gunneridae</taxon>
        <taxon>Pentapetalae</taxon>
        <taxon>rosids</taxon>
        <taxon>malvids</taxon>
        <taxon>Brassicales</taxon>
        <taxon>Brassicaceae</taxon>
        <taxon>Brassiceae</taxon>
        <taxon>Brassica</taxon>
    </lineage>
</organism>
<evidence type="ECO:0000256" key="3">
    <source>
        <dbReference type="ARBA" id="ARBA00022604"/>
    </source>
</evidence>
<dbReference type="Proteomes" id="UP000824890">
    <property type="component" value="Unassembled WGS sequence"/>
</dbReference>
<dbReference type="Pfam" id="PF02519">
    <property type="entry name" value="Auxin_inducible"/>
    <property type="match status" value="1"/>
</dbReference>
<dbReference type="InterPro" id="IPR003676">
    <property type="entry name" value="SAUR_fam"/>
</dbReference>
<keyword evidence="6" id="KW-1185">Reference proteome</keyword>
<dbReference type="PANTHER" id="PTHR31374">
    <property type="entry name" value="AUXIN-INDUCED PROTEIN-LIKE-RELATED"/>
    <property type="match status" value="1"/>
</dbReference>
<dbReference type="PANTHER" id="PTHR31374:SF202">
    <property type="entry name" value="SAUR-LIKE AUXIN-RESPONSIVE PROTEIN FAMILY"/>
    <property type="match status" value="1"/>
</dbReference>
<gene>
    <name evidence="5" type="ORF">HID58_035150</name>
</gene>
<keyword evidence="4" id="KW-0175">Coiled coil</keyword>
<sequence length="253" mass="29209">MVRAEIDTGAPFRSVKEAVTLFGERILLGDNYINKSAERDNGDSDAVFKSKSIEAELDEAKENLKKAEEENKVLSQLLETLTQELETTKEKLNHSHKKFPEHPQVDDDLKFIEHSTVIEPDSITEIKMNRFDQNDVYDEDRLETRRSVKFANPPLLTKVIERKDDKKNQAIVKKQTKKMKPLVPLAAWLFARNRSHATQSHVIPITLLNHPIFQMMLHEAEKEFGFRQERGITIPCDQNIFLFLLDIISNLTS</sequence>
<comment type="caution">
    <text evidence="5">The sequence shown here is derived from an EMBL/GenBank/DDBJ whole genome shotgun (WGS) entry which is preliminary data.</text>
</comment>
<comment type="similarity">
    <text evidence="1">Belongs to the ARG7 family.</text>
</comment>